<accession>A0AAD7B872</accession>
<evidence type="ECO:0000313" key="3">
    <source>
        <dbReference type="EMBL" id="KAJ7613010.1"/>
    </source>
</evidence>
<dbReference type="AlphaFoldDB" id="A0AAD7B872"/>
<protein>
    <submittedName>
        <fullName evidence="3">Protein-tyrosine phosphatase-like protein</fullName>
    </submittedName>
</protein>
<dbReference type="PROSITE" id="PS50056">
    <property type="entry name" value="TYR_PHOSPHATASE_2"/>
    <property type="match status" value="1"/>
</dbReference>
<evidence type="ECO:0000313" key="4">
    <source>
        <dbReference type="Proteomes" id="UP001221142"/>
    </source>
</evidence>
<evidence type="ECO:0000259" key="2">
    <source>
        <dbReference type="PROSITE" id="PS50056"/>
    </source>
</evidence>
<dbReference type="InterPro" id="IPR029021">
    <property type="entry name" value="Prot-tyrosine_phosphatase-like"/>
</dbReference>
<organism evidence="3 4">
    <name type="scientific">Roridomyces roridus</name>
    <dbReference type="NCBI Taxonomy" id="1738132"/>
    <lineage>
        <taxon>Eukaryota</taxon>
        <taxon>Fungi</taxon>
        <taxon>Dikarya</taxon>
        <taxon>Basidiomycota</taxon>
        <taxon>Agaricomycotina</taxon>
        <taxon>Agaricomycetes</taxon>
        <taxon>Agaricomycetidae</taxon>
        <taxon>Agaricales</taxon>
        <taxon>Marasmiineae</taxon>
        <taxon>Mycenaceae</taxon>
        <taxon>Roridomyces</taxon>
    </lineage>
</organism>
<proteinExistence type="predicted"/>
<keyword evidence="1" id="KW-0378">Hydrolase</keyword>
<gene>
    <name evidence="3" type="ORF">FB45DRAFT_1036541</name>
</gene>
<dbReference type="GO" id="GO:0008579">
    <property type="term" value="F:JUN kinase phosphatase activity"/>
    <property type="evidence" value="ECO:0007669"/>
    <property type="project" value="TreeGrafter"/>
</dbReference>
<dbReference type="InterPro" id="IPR016130">
    <property type="entry name" value="Tyr_Pase_AS"/>
</dbReference>
<keyword evidence="4" id="KW-1185">Reference proteome</keyword>
<dbReference type="InterPro" id="IPR020422">
    <property type="entry name" value="TYR_PHOSPHATASE_DUAL_dom"/>
</dbReference>
<dbReference type="InterPro" id="IPR000387">
    <property type="entry name" value="Tyr_Pase_dom"/>
</dbReference>
<dbReference type="PROSITE" id="PS00383">
    <property type="entry name" value="TYR_PHOSPHATASE_1"/>
    <property type="match status" value="1"/>
</dbReference>
<reference evidence="3" key="1">
    <citation type="submission" date="2023-03" db="EMBL/GenBank/DDBJ databases">
        <title>Massive genome expansion in bonnet fungi (Mycena s.s.) driven by repeated elements and novel gene families across ecological guilds.</title>
        <authorList>
            <consortium name="Lawrence Berkeley National Laboratory"/>
            <person name="Harder C.B."/>
            <person name="Miyauchi S."/>
            <person name="Viragh M."/>
            <person name="Kuo A."/>
            <person name="Thoen E."/>
            <person name="Andreopoulos B."/>
            <person name="Lu D."/>
            <person name="Skrede I."/>
            <person name="Drula E."/>
            <person name="Henrissat B."/>
            <person name="Morin E."/>
            <person name="Kohler A."/>
            <person name="Barry K."/>
            <person name="LaButti K."/>
            <person name="Morin E."/>
            <person name="Salamov A."/>
            <person name="Lipzen A."/>
            <person name="Mereny Z."/>
            <person name="Hegedus B."/>
            <person name="Baldrian P."/>
            <person name="Stursova M."/>
            <person name="Weitz H."/>
            <person name="Taylor A."/>
            <person name="Grigoriev I.V."/>
            <person name="Nagy L.G."/>
            <person name="Martin F."/>
            <person name="Kauserud H."/>
        </authorList>
    </citation>
    <scope>NUCLEOTIDE SEQUENCE</scope>
    <source>
        <strain evidence="3">9284</strain>
    </source>
</reference>
<comment type="caution">
    <text evidence="3">The sequence shown here is derived from an EMBL/GenBank/DDBJ whole genome shotgun (WGS) entry which is preliminary data.</text>
</comment>
<feature type="domain" description="Tyrosine specific protein phosphatases" evidence="2">
    <location>
        <begin position="193"/>
        <end position="251"/>
    </location>
</feature>
<dbReference type="SMART" id="SM00195">
    <property type="entry name" value="DSPc"/>
    <property type="match status" value="1"/>
</dbReference>
<sequence length="281" mass="29546">MSMSSSSSLAGPSSRGIKRKPSALSLDISYALTHTDPSPTGMVFQGPHTYHAAPLSAPTKRRILPVAAHPTASDSPLAPMLSNSHETVTSYSALTPHLSVADLAFAEDATQLRRMGITHVVSVLDGQIHIPSHIPKAHHLHVPLGDTPFAELVGALGPIVSFVSNALRGAGVIDSFNNAHLHPPTPETPHPVRILIHCAEGISRSPAAAAALLIALPLVVPSSSSVPSQPQPQTQRLSAAEAIAHVSARRPQAHINWGFRRQLGEWEVVCRSGTGTPSLEG</sequence>
<dbReference type="GO" id="GO:0005737">
    <property type="term" value="C:cytoplasm"/>
    <property type="evidence" value="ECO:0007669"/>
    <property type="project" value="TreeGrafter"/>
</dbReference>
<dbReference type="PANTHER" id="PTHR46377:SF1">
    <property type="entry name" value="DUAL SPECIFICITY PROTEIN PHOSPHATASE 19"/>
    <property type="match status" value="1"/>
</dbReference>
<dbReference type="SUPFAM" id="SSF52799">
    <property type="entry name" value="(Phosphotyrosine protein) phosphatases II"/>
    <property type="match status" value="1"/>
</dbReference>
<dbReference type="Proteomes" id="UP001221142">
    <property type="component" value="Unassembled WGS sequence"/>
</dbReference>
<dbReference type="PANTHER" id="PTHR46377">
    <property type="entry name" value="DUAL SPECIFICITY PROTEIN PHOSPHATASE 19"/>
    <property type="match status" value="1"/>
</dbReference>
<name>A0AAD7B872_9AGAR</name>
<dbReference type="CDD" id="cd14498">
    <property type="entry name" value="DSP"/>
    <property type="match status" value="1"/>
</dbReference>
<evidence type="ECO:0000256" key="1">
    <source>
        <dbReference type="ARBA" id="ARBA00022801"/>
    </source>
</evidence>
<dbReference type="EMBL" id="JARKIF010000029">
    <property type="protein sequence ID" value="KAJ7613010.1"/>
    <property type="molecule type" value="Genomic_DNA"/>
</dbReference>
<dbReference type="Gene3D" id="3.90.190.10">
    <property type="entry name" value="Protein tyrosine phosphatase superfamily"/>
    <property type="match status" value="1"/>
</dbReference>